<reference evidence="2" key="1">
    <citation type="submission" date="2019-09" db="EMBL/GenBank/DDBJ databases">
        <title>Mumia zhuanghuii sp. nov. isolated from the intestinal contents of plateau pika (Ochotona curzoniae) in the Qinghai-Tibet plateau of China.</title>
        <authorList>
            <person name="Tian Z."/>
        </authorList>
    </citation>
    <scope>NUCLEOTIDE SEQUENCE [LARGE SCALE GENOMIC DNA]</scope>
    <source>
        <strain evidence="2">L-033</strain>
    </source>
</reference>
<comment type="caution">
    <text evidence="1">The sequence shown here is derived from an EMBL/GenBank/DDBJ whole genome shotgun (WGS) entry which is preliminary data.</text>
</comment>
<organism evidence="1 2">
    <name type="scientific">Microbacterium caowuchunii</name>
    <dbReference type="NCBI Taxonomy" id="2614638"/>
    <lineage>
        <taxon>Bacteria</taxon>
        <taxon>Bacillati</taxon>
        <taxon>Actinomycetota</taxon>
        <taxon>Actinomycetes</taxon>
        <taxon>Micrococcales</taxon>
        <taxon>Microbacteriaceae</taxon>
        <taxon>Microbacterium</taxon>
    </lineage>
</organism>
<sequence>MVPPALYLPLIDNPDSEGQMAVVRRLADGRMGLLAYTALDRLADKCGTRQPWMLLMTSELGRIQAGQPFDVVAFDLDVPASHRADGRLA</sequence>
<gene>
    <name evidence="1" type="ORF">F6B40_00065</name>
</gene>
<keyword evidence="2" id="KW-1185">Reference proteome</keyword>
<dbReference type="InterPro" id="IPR049975">
    <property type="entry name" value="SAV_915-like_dom"/>
</dbReference>
<proteinExistence type="predicted"/>
<accession>A0A5N0TMB1</accession>
<evidence type="ECO:0000313" key="1">
    <source>
        <dbReference type="EMBL" id="KAA9136230.1"/>
    </source>
</evidence>
<dbReference type="AlphaFoldDB" id="A0A5N0TMB1"/>
<dbReference type="EMBL" id="VYUY01000001">
    <property type="protein sequence ID" value="KAA9136230.1"/>
    <property type="molecule type" value="Genomic_DNA"/>
</dbReference>
<name>A0A5N0TMB1_9MICO</name>
<evidence type="ECO:0008006" key="3">
    <source>
        <dbReference type="Google" id="ProtNLM"/>
    </source>
</evidence>
<protein>
    <recommendedName>
        <fullName evidence="3">SseB protein N-terminal domain-containing protein</fullName>
    </recommendedName>
</protein>
<dbReference type="NCBIfam" id="NF042914">
    <property type="entry name" value="SAV915_dom"/>
    <property type="match status" value="1"/>
</dbReference>
<evidence type="ECO:0000313" key="2">
    <source>
        <dbReference type="Proteomes" id="UP000326838"/>
    </source>
</evidence>
<dbReference type="Proteomes" id="UP000326838">
    <property type="component" value="Unassembled WGS sequence"/>
</dbReference>